<protein>
    <recommendedName>
        <fullName evidence="4">CxC2-like cysteine cluster KDZ transposase-associated domain-containing protein</fullName>
    </recommendedName>
</protein>
<dbReference type="EMBL" id="KN822072">
    <property type="protein sequence ID" value="KIM59565.1"/>
    <property type="molecule type" value="Genomic_DNA"/>
</dbReference>
<dbReference type="OrthoDB" id="3246731at2759"/>
<sequence length="373" mass="42130">MHTVKTPPALKSIFFDLLSLLKWRLADTTPHRIFLDTAFVEGLQQALSWDPVHMGRNATLPDLHPFFANLDHMRQLINSRRTDYYPCGTRYDGAVLLAEHHAKLPPNQRYVHCVETHPLNQGSHAKGWQEFEIESWDVNCQRCKCYNCIVFLTLICLPSVVGARAFTTSQTVQAHLILFQQIFDIVKADTGLDVHFRHIHNTNKVWESWLADKIEGTKFALPTLYQPKSLIPLAIWKASPSTTNGNEQAHRNIYRKGINLTLLAGIMKGMVYNQAAMVSIGTNSAFGINTCDTKATEAFRAACSVSHKVRAHQKCIVAKMQDLHNVQCAQPPLSPTSSEPLHILPSEVQISRFSMLMWALQLFAEIMSVAKYL</sequence>
<evidence type="ECO:0008006" key="4">
    <source>
        <dbReference type="Google" id="ProtNLM"/>
    </source>
</evidence>
<reference evidence="2 3" key="1">
    <citation type="submission" date="2014-04" db="EMBL/GenBank/DDBJ databases">
        <authorList>
            <consortium name="DOE Joint Genome Institute"/>
            <person name="Kuo A."/>
            <person name="Kohler A."/>
            <person name="Nagy L.G."/>
            <person name="Floudas D."/>
            <person name="Copeland A."/>
            <person name="Barry K.W."/>
            <person name="Cichocki N."/>
            <person name="Veneault-Fourrey C."/>
            <person name="LaButti K."/>
            <person name="Lindquist E.A."/>
            <person name="Lipzen A."/>
            <person name="Lundell T."/>
            <person name="Morin E."/>
            <person name="Murat C."/>
            <person name="Sun H."/>
            <person name="Tunlid A."/>
            <person name="Henrissat B."/>
            <person name="Grigoriev I.V."/>
            <person name="Hibbett D.S."/>
            <person name="Martin F."/>
            <person name="Nordberg H.P."/>
            <person name="Cantor M.N."/>
            <person name="Hua S.X."/>
        </authorList>
    </citation>
    <scope>NUCLEOTIDE SEQUENCE [LARGE SCALE GENOMIC DNA]</scope>
    <source>
        <strain evidence="2 3">Foug A</strain>
    </source>
</reference>
<dbReference type="InParanoid" id="A0A0C3DFT1"/>
<evidence type="ECO:0000313" key="3">
    <source>
        <dbReference type="Proteomes" id="UP000053989"/>
    </source>
</evidence>
<organism evidence="2 3">
    <name type="scientific">Scleroderma citrinum Foug A</name>
    <dbReference type="NCBI Taxonomy" id="1036808"/>
    <lineage>
        <taxon>Eukaryota</taxon>
        <taxon>Fungi</taxon>
        <taxon>Dikarya</taxon>
        <taxon>Basidiomycota</taxon>
        <taxon>Agaricomycotina</taxon>
        <taxon>Agaricomycetes</taxon>
        <taxon>Agaricomycetidae</taxon>
        <taxon>Boletales</taxon>
        <taxon>Sclerodermatineae</taxon>
        <taxon>Sclerodermataceae</taxon>
        <taxon>Scleroderma</taxon>
    </lineage>
</organism>
<keyword evidence="1" id="KW-0732">Signal</keyword>
<name>A0A0C3DFT1_9AGAM</name>
<proteinExistence type="predicted"/>
<gene>
    <name evidence="2" type="ORF">SCLCIDRAFT_16491</name>
</gene>
<dbReference type="AlphaFoldDB" id="A0A0C3DFT1"/>
<evidence type="ECO:0000313" key="2">
    <source>
        <dbReference type="EMBL" id="KIM59565.1"/>
    </source>
</evidence>
<feature type="chain" id="PRO_5002173673" description="CxC2-like cysteine cluster KDZ transposase-associated domain-containing protein" evidence="1">
    <location>
        <begin position="29"/>
        <end position="373"/>
    </location>
</feature>
<accession>A0A0C3DFT1</accession>
<reference evidence="3" key="2">
    <citation type="submission" date="2015-01" db="EMBL/GenBank/DDBJ databases">
        <title>Evolutionary Origins and Diversification of the Mycorrhizal Mutualists.</title>
        <authorList>
            <consortium name="DOE Joint Genome Institute"/>
            <consortium name="Mycorrhizal Genomics Consortium"/>
            <person name="Kohler A."/>
            <person name="Kuo A."/>
            <person name="Nagy L.G."/>
            <person name="Floudas D."/>
            <person name="Copeland A."/>
            <person name="Barry K.W."/>
            <person name="Cichocki N."/>
            <person name="Veneault-Fourrey C."/>
            <person name="LaButti K."/>
            <person name="Lindquist E.A."/>
            <person name="Lipzen A."/>
            <person name="Lundell T."/>
            <person name="Morin E."/>
            <person name="Murat C."/>
            <person name="Riley R."/>
            <person name="Ohm R."/>
            <person name="Sun H."/>
            <person name="Tunlid A."/>
            <person name="Henrissat B."/>
            <person name="Grigoriev I.V."/>
            <person name="Hibbett D.S."/>
            <person name="Martin F."/>
        </authorList>
    </citation>
    <scope>NUCLEOTIDE SEQUENCE [LARGE SCALE GENOMIC DNA]</scope>
    <source>
        <strain evidence="3">Foug A</strain>
    </source>
</reference>
<dbReference type="Proteomes" id="UP000053989">
    <property type="component" value="Unassembled WGS sequence"/>
</dbReference>
<feature type="signal peptide" evidence="1">
    <location>
        <begin position="1"/>
        <end position="28"/>
    </location>
</feature>
<dbReference type="HOGENOM" id="CLU_742191_0_0_1"/>
<keyword evidence="3" id="KW-1185">Reference proteome</keyword>
<evidence type="ECO:0000256" key="1">
    <source>
        <dbReference type="SAM" id="SignalP"/>
    </source>
</evidence>